<dbReference type="Proteomes" id="UP001304419">
    <property type="component" value="Chromosome 1"/>
</dbReference>
<gene>
    <name evidence="6" type="primary">dabA</name>
    <name evidence="7" type="ORF">F9Y85_19025</name>
    <name evidence="8" type="ORF">R5H13_02985</name>
</gene>
<organism evidence="7 9">
    <name type="scientific">Pseudoalteromonas maricaloris</name>
    <dbReference type="NCBI Taxonomy" id="184924"/>
    <lineage>
        <taxon>Bacteria</taxon>
        <taxon>Pseudomonadati</taxon>
        <taxon>Pseudomonadota</taxon>
        <taxon>Gammaproteobacteria</taxon>
        <taxon>Alteromonadales</taxon>
        <taxon>Pseudoalteromonadaceae</taxon>
        <taxon>Pseudoalteromonas</taxon>
    </lineage>
</organism>
<dbReference type="InterPro" id="IPR018752">
    <property type="entry name" value="DabA"/>
</dbReference>
<dbReference type="EMBL" id="WEIA01000015">
    <property type="protein sequence ID" value="NLR23365.1"/>
    <property type="molecule type" value="Genomic_DNA"/>
</dbReference>
<evidence type="ECO:0000256" key="6">
    <source>
        <dbReference type="HAMAP-Rule" id="MF_01871"/>
    </source>
</evidence>
<keyword evidence="2 6" id="KW-1003">Cell membrane</keyword>
<evidence type="ECO:0000256" key="4">
    <source>
        <dbReference type="ARBA" id="ARBA00022833"/>
    </source>
</evidence>
<comment type="subcellular location">
    <subcellularLocation>
        <location evidence="6">Cell membrane</location>
        <topology evidence="6">Peripheral membrane protein</topology>
    </subcellularLocation>
</comment>
<evidence type="ECO:0000256" key="1">
    <source>
        <dbReference type="ARBA" id="ARBA00022448"/>
    </source>
</evidence>
<evidence type="ECO:0000313" key="8">
    <source>
        <dbReference type="EMBL" id="WOX29254.1"/>
    </source>
</evidence>
<comment type="subunit">
    <text evidence="6">Forms a complex with DabB.</text>
</comment>
<comment type="cofactor">
    <cofactor evidence="6">
        <name>Zn(2+)</name>
        <dbReference type="ChEBI" id="CHEBI:29105"/>
    </cofactor>
</comment>
<sequence>MIETQDNKQTQLSQPQQQQLLSAETRIAPTWPLDQLIAVNPFWGMRDLPFDAVVNKMSALAQVRMLMPVVFYLEQWQQEAISEQALQQSAAHYAVDRSTNALLNWLKKSHCGELPHWHTLADLLDRYRSEHKMPWQEEISHQISQFCAAHYQQVQPILKQTQGEDRLCLYRHWHETVSRDLGISIVMGESGLVDYFKALPTSPESLIALAVDTLGIGFNELSDYAHMLLLDINGWASWAAYERWQADLAQHPASDMRALLAIRMAWELVIWRYVSERHPTTFTRIQYHWNKQKLQLAEIVLEHKKALLPRLVFQRALELSYQATLVGQLKTQQVKSEGAREQATPTLQAAFCIDVRSEVIRRALETQNAGIQTIGYAGFFGLPIDYHATNCRFSRPQLPGLLKAPITAIQTPAPQHLATKRQQAGRWHSWSHSAAASFSMVESMGVSYFYQLFSKVFSLQQTQHPVDSHIDSRKWQLKQGEHEVTVLEQAKLAAGILKGMGLTEFADTVLLVGHGAHTTNNLHEAGLQCGACGGQSGEVNVKVLAQLLNDQAVRAELIALGIAIPPQTRFIAALHNTTTETITPYGEIDTEITRWLKQAAHLARVERAHTLAITGKELSEQQLEQQFIARTKDWSQVRPEWSLANNAAFVVAPRQVTQGVDLQGRVFLHEYSAEQDQDFSQLTAILTAPMLVTNWINMQYNSSVTDTHKYGSGNKVLHNVVGGRIGVFEGNGGDLRIGLPMQSVHNGDKWMHTPQRLSVIVQAPTEALEQIMTAHPVVKQLVENEWLYLLSISPNCNEVRRFDNSKWELL</sequence>
<dbReference type="AlphaFoldDB" id="A0A8I2H761"/>
<dbReference type="HAMAP" id="MF_01871">
    <property type="entry name" value="DabA"/>
    <property type="match status" value="1"/>
</dbReference>
<keyword evidence="5 6" id="KW-0472">Membrane</keyword>
<feature type="binding site" evidence="6">
    <location>
        <position position="354"/>
    </location>
    <ligand>
        <name>Zn(2+)</name>
        <dbReference type="ChEBI" id="CHEBI:29105"/>
    </ligand>
</feature>
<keyword evidence="4 6" id="KW-0862">Zinc</keyword>
<evidence type="ECO:0000256" key="5">
    <source>
        <dbReference type="ARBA" id="ARBA00023136"/>
    </source>
</evidence>
<protein>
    <recommendedName>
        <fullName evidence="6">Probable inorganic carbon transporter subunit DabA</fullName>
    </recommendedName>
</protein>
<dbReference type="PANTHER" id="PTHR38344">
    <property type="entry name" value="UPF0753 PROTEIN AQ_863"/>
    <property type="match status" value="1"/>
</dbReference>
<proteinExistence type="inferred from homology"/>
<feature type="binding site" evidence="6">
    <location>
        <position position="352"/>
    </location>
    <ligand>
        <name>Zn(2+)</name>
        <dbReference type="ChEBI" id="CHEBI:29105"/>
    </ligand>
</feature>
<evidence type="ECO:0000313" key="10">
    <source>
        <dbReference type="Proteomes" id="UP001304419"/>
    </source>
</evidence>
<dbReference type="GO" id="GO:0008270">
    <property type="term" value="F:zinc ion binding"/>
    <property type="evidence" value="ECO:0007669"/>
    <property type="project" value="UniProtKB-UniRule"/>
</dbReference>
<keyword evidence="10" id="KW-1185">Reference proteome</keyword>
<dbReference type="Proteomes" id="UP000646877">
    <property type="component" value="Unassembled WGS sequence"/>
</dbReference>
<reference evidence="7" key="1">
    <citation type="submission" date="2019-10" db="EMBL/GenBank/DDBJ databases">
        <authorList>
            <person name="Paulsen S."/>
        </authorList>
    </citation>
    <scope>NUCLEOTIDE SEQUENCE</scope>
    <source>
        <strain evidence="7">LMG 19692</strain>
    </source>
</reference>
<dbReference type="EMBL" id="CP137578">
    <property type="protein sequence ID" value="WOX29254.1"/>
    <property type="molecule type" value="Genomic_DNA"/>
</dbReference>
<name>A0A8I2H761_9GAMM</name>
<keyword evidence="1 6" id="KW-0813">Transport</keyword>
<comment type="similarity">
    <text evidence="6">Belongs to the inorganic carbon transporter (TC 9.A.2) DabA family.</text>
</comment>
<dbReference type="RefSeq" id="WP_193522359.1">
    <property type="nucleotide sequence ID" value="NZ_CBCSDF010000019.1"/>
</dbReference>
<accession>A0A8I2H761</accession>
<dbReference type="PANTHER" id="PTHR38344:SF1">
    <property type="entry name" value="INORGANIC CARBON TRANSPORTER SUBUNIT DABA-RELATED"/>
    <property type="match status" value="1"/>
</dbReference>
<evidence type="ECO:0000313" key="7">
    <source>
        <dbReference type="EMBL" id="NLR23365.1"/>
    </source>
</evidence>
<feature type="binding site" evidence="6">
    <location>
        <position position="529"/>
    </location>
    <ligand>
        <name>Zn(2+)</name>
        <dbReference type="ChEBI" id="CHEBI:29105"/>
    </ligand>
</feature>
<reference evidence="8 10" key="2">
    <citation type="submission" date="2023-10" db="EMBL/GenBank/DDBJ databases">
        <title>To unveil natural product biosynthetic capacity in Pseudoalteromonas.</title>
        <authorList>
            <person name="Wang J."/>
        </authorList>
    </citation>
    <scope>NUCLEOTIDE SEQUENCE [LARGE SCALE GENOMIC DNA]</scope>
    <source>
        <strain evidence="8 10">DSM 15914</strain>
    </source>
</reference>
<evidence type="ECO:0000313" key="9">
    <source>
        <dbReference type="Proteomes" id="UP000646877"/>
    </source>
</evidence>
<dbReference type="GO" id="GO:0005886">
    <property type="term" value="C:plasma membrane"/>
    <property type="evidence" value="ECO:0007669"/>
    <property type="project" value="UniProtKB-SubCell"/>
</dbReference>
<evidence type="ECO:0000256" key="2">
    <source>
        <dbReference type="ARBA" id="ARBA00022475"/>
    </source>
</evidence>
<comment type="function">
    <text evidence="6">Part of an energy-coupled inorganic carbon pump.</text>
</comment>
<dbReference type="Pfam" id="PF10070">
    <property type="entry name" value="DabA"/>
    <property type="match status" value="1"/>
</dbReference>
<evidence type="ECO:0000256" key="3">
    <source>
        <dbReference type="ARBA" id="ARBA00022723"/>
    </source>
</evidence>
<feature type="binding site" evidence="6">
    <location>
        <position position="514"/>
    </location>
    <ligand>
        <name>Zn(2+)</name>
        <dbReference type="ChEBI" id="CHEBI:29105"/>
    </ligand>
</feature>
<keyword evidence="3 6" id="KW-0479">Metal-binding</keyword>